<feature type="region of interest" description="Disordered" evidence="1">
    <location>
        <begin position="486"/>
        <end position="507"/>
    </location>
</feature>
<dbReference type="Proteomes" id="UP000186609">
    <property type="component" value="Chromosome"/>
</dbReference>
<feature type="transmembrane region" description="Helical" evidence="2">
    <location>
        <begin position="353"/>
        <end position="380"/>
    </location>
</feature>
<keyword evidence="2" id="KW-0472">Membrane</keyword>
<name>A0A1P8JYX7_9BURK</name>
<evidence type="ECO:0000313" key="3">
    <source>
        <dbReference type="EMBL" id="APW38962.1"/>
    </source>
</evidence>
<protein>
    <recommendedName>
        <fullName evidence="5">Phage tail tape measure protein</fullName>
    </recommendedName>
</protein>
<feature type="transmembrane region" description="Helical" evidence="2">
    <location>
        <begin position="317"/>
        <end position="341"/>
    </location>
</feature>
<organism evidence="3 4">
    <name type="scientific">Rhodoferax koreensis</name>
    <dbReference type="NCBI Taxonomy" id="1842727"/>
    <lineage>
        <taxon>Bacteria</taxon>
        <taxon>Pseudomonadati</taxon>
        <taxon>Pseudomonadota</taxon>
        <taxon>Betaproteobacteria</taxon>
        <taxon>Burkholderiales</taxon>
        <taxon>Comamonadaceae</taxon>
        <taxon>Rhodoferax</taxon>
    </lineage>
</organism>
<evidence type="ECO:0008006" key="5">
    <source>
        <dbReference type="Google" id="ProtNLM"/>
    </source>
</evidence>
<keyword evidence="2" id="KW-0812">Transmembrane</keyword>
<evidence type="ECO:0000313" key="4">
    <source>
        <dbReference type="Proteomes" id="UP000186609"/>
    </source>
</evidence>
<sequence length="563" mass="58202">MDKFTLKAILSAVDNLSPVLKSVQGVAKTTRKYLGDVGTSINNLTSKFGVPLGIMSTIAAGFGVAAVKHAVVSFTELAESLQNGAIKAGMTSDQFQRMKYVADQAALPIDVLQLSMGKLNKGLGAAAMGKNDSLLGLMKALKIPLKDASGQMRTAADLLPEIAESFKLNEDPVKRAAMGTALFGKAYQEMLPFLSEGREGIDQSLARFAKLKGTIPEADIRAAKEFGDKLQDLDFVTKGFQSTIARELIPVLSPLVEGFVQWAAASKKVVGAQVKKVVQELVAGLQSIDWESFLNGIRSSIDALKSAVDQVGGLKNALVILAVIMNAQTIFAIGGIIGSLIRLAGAFGGASLAAWNAAGAFLASAAASGSVTAVMTASLAAAAKSAGLIGAAGLVGYAVGSAIYKAIEDWDFTKALGEGIARVLAFFGNENAKRSLEVTDAYAKTLTRPVAQAAPAFRAMGPQVRALGPVVRNAAAAAAPLAESLGPQSFDGSTRAPAPGQIGSGSFNLVQPSNPTATLNGKVDINFANAPPGMRVEQAQSTAPRVAVNTNVGYRSLATDTGF</sequence>
<proteinExistence type="predicted"/>
<keyword evidence="2" id="KW-1133">Transmembrane helix</keyword>
<keyword evidence="4" id="KW-1185">Reference proteome</keyword>
<dbReference type="AlphaFoldDB" id="A0A1P8JYX7"/>
<feature type="transmembrane region" description="Helical" evidence="2">
    <location>
        <begin position="386"/>
        <end position="404"/>
    </location>
</feature>
<reference evidence="3 4" key="1">
    <citation type="submission" date="2017-01" db="EMBL/GenBank/DDBJ databases">
        <authorList>
            <person name="Mah S.A."/>
            <person name="Swanson W.J."/>
            <person name="Moy G.W."/>
            <person name="Vacquier V.D."/>
        </authorList>
    </citation>
    <scope>NUCLEOTIDE SEQUENCE [LARGE SCALE GENOMIC DNA]</scope>
    <source>
        <strain evidence="3 4">DCY110</strain>
    </source>
</reference>
<gene>
    <name evidence="3" type="ORF">RD110_18585</name>
</gene>
<evidence type="ECO:0000256" key="2">
    <source>
        <dbReference type="SAM" id="Phobius"/>
    </source>
</evidence>
<accession>A0A1P8JYX7</accession>
<dbReference type="EMBL" id="CP019236">
    <property type="protein sequence ID" value="APW38962.1"/>
    <property type="molecule type" value="Genomic_DNA"/>
</dbReference>
<evidence type="ECO:0000256" key="1">
    <source>
        <dbReference type="SAM" id="MobiDB-lite"/>
    </source>
</evidence>
<dbReference type="STRING" id="1842727.RD110_18585"/>
<dbReference type="RefSeq" id="WP_076200980.1">
    <property type="nucleotide sequence ID" value="NZ_CP019236.1"/>
</dbReference>
<dbReference type="KEGG" id="rhy:RD110_18585"/>